<dbReference type="Proteomes" id="UP000600449">
    <property type="component" value="Unassembled WGS sequence"/>
</dbReference>
<protein>
    <recommendedName>
        <fullName evidence="4">DUF1849 family protein</fullName>
    </recommendedName>
</protein>
<feature type="signal peptide" evidence="1">
    <location>
        <begin position="1"/>
        <end position="21"/>
    </location>
</feature>
<keyword evidence="1" id="KW-0732">Signal</keyword>
<gene>
    <name evidence="2" type="ORF">GCM10011322_29120</name>
</gene>
<sequence>MRSVGCVIGLGLALLSSAAVALPLAPHRAVYDLALAPGADGVEAARGRIAIEFYGSSCEGYTTRVRQVTVLDLGESGTRTLDSNSATFEEADASLLRFRSESRADGRTMEEVDGSASRVEDETRVVVEGPQAETFTLPGRPFFPTEHIARLVAEAEAGAPLFSAPVYDGTGDGRTVYDTLAVIGDALPPPEAGTGEDADTPLAKLAGLDSWPVRLSYFEPGPGERTPDYVVGFRLFENGVSSDLTLAFDGFTLEGELSALELMENGDCRL</sequence>
<reference evidence="2 3" key="1">
    <citation type="journal article" date="2014" name="Int. J. Syst. Evol. Microbiol.">
        <title>Complete genome sequence of Corynebacterium casei LMG S-19264T (=DSM 44701T), isolated from a smear-ripened cheese.</title>
        <authorList>
            <consortium name="US DOE Joint Genome Institute (JGI-PGF)"/>
            <person name="Walter F."/>
            <person name="Albersmeier A."/>
            <person name="Kalinowski J."/>
            <person name="Ruckert C."/>
        </authorList>
    </citation>
    <scope>NUCLEOTIDE SEQUENCE [LARGE SCALE GENOMIC DNA]</scope>
    <source>
        <strain evidence="2 3">CGMCC 1.9161</strain>
    </source>
</reference>
<organism evidence="2 3">
    <name type="scientific">Salinarimonas ramus</name>
    <dbReference type="NCBI Taxonomy" id="690164"/>
    <lineage>
        <taxon>Bacteria</taxon>
        <taxon>Pseudomonadati</taxon>
        <taxon>Pseudomonadota</taxon>
        <taxon>Alphaproteobacteria</taxon>
        <taxon>Hyphomicrobiales</taxon>
        <taxon>Salinarimonadaceae</taxon>
        <taxon>Salinarimonas</taxon>
    </lineage>
</organism>
<feature type="chain" id="PRO_5037286997" description="DUF1849 family protein" evidence="1">
    <location>
        <begin position="22"/>
        <end position="270"/>
    </location>
</feature>
<keyword evidence="3" id="KW-1185">Reference proteome</keyword>
<evidence type="ECO:0000256" key="1">
    <source>
        <dbReference type="SAM" id="SignalP"/>
    </source>
</evidence>
<dbReference type="EMBL" id="BMMF01000008">
    <property type="protein sequence ID" value="GGK40112.1"/>
    <property type="molecule type" value="Genomic_DNA"/>
</dbReference>
<evidence type="ECO:0000313" key="2">
    <source>
        <dbReference type="EMBL" id="GGK40112.1"/>
    </source>
</evidence>
<evidence type="ECO:0000313" key="3">
    <source>
        <dbReference type="Proteomes" id="UP000600449"/>
    </source>
</evidence>
<proteinExistence type="predicted"/>
<accession>A0A917QC59</accession>
<dbReference type="RefSeq" id="WP_188913950.1">
    <property type="nucleotide sequence ID" value="NZ_BMMF01000008.1"/>
</dbReference>
<dbReference type="AlphaFoldDB" id="A0A917QC59"/>
<name>A0A917QC59_9HYPH</name>
<dbReference type="Pfam" id="PF08904">
    <property type="entry name" value="EipB_like"/>
    <property type="match status" value="1"/>
</dbReference>
<dbReference type="InterPro" id="IPR015000">
    <property type="entry name" value="EipB-like"/>
</dbReference>
<evidence type="ECO:0008006" key="4">
    <source>
        <dbReference type="Google" id="ProtNLM"/>
    </source>
</evidence>
<comment type="caution">
    <text evidence="2">The sequence shown here is derived from an EMBL/GenBank/DDBJ whole genome shotgun (WGS) entry which is preliminary data.</text>
</comment>